<organism evidence="9">
    <name type="scientific">Cuerna arida</name>
    <dbReference type="NCBI Taxonomy" id="1464854"/>
    <lineage>
        <taxon>Eukaryota</taxon>
        <taxon>Metazoa</taxon>
        <taxon>Ecdysozoa</taxon>
        <taxon>Arthropoda</taxon>
        <taxon>Hexapoda</taxon>
        <taxon>Insecta</taxon>
        <taxon>Pterygota</taxon>
        <taxon>Neoptera</taxon>
        <taxon>Paraneoptera</taxon>
        <taxon>Hemiptera</taxon>
        <taxon>Auchenorrhyncha</taxon>
        <taxon>Membracoidea</taxon>
        <taxon>Cicadellidae</taxon>
        <taxon>Cicadellinae</taxon>
        <taxon>Proconiini</taxon>
        <taxon>Cuerna</taxon>
    </lineage>
</organism>
<evidence type="ECO:0000259" key="8">
    <source>
        <dbReference type="PROSITE" id="PS50970"/>
    </source>
</evidence>
<dbReference type="Pfam" id="PF02574">
    <property type="entry name" value="S-methyl_trans"/>
    <property type="match status" value="1"/>
</dbReference>
<dbReference type="PANTHER" id="PTHR46015">
    <property type="entry name" value="ZGC:172121"/>
    <property type="match status" value="1"/>
</dbReference>
<dbReference type="EMBL" id="GECZ01010090">
    <property type="protein sequence ID" value="JAS59679.1"/>
    <property type="molecule type" value="Transcribed_RNA"/>
</dbReference>
<comment type="cofactor">
    <cofactor evidence="6">
        <name>Zn(2+)</name>
        <dbReference type="ChEBI" id="CHEBI:29105"/>
    </cofactor>
    <text evidence="6">Binds 1 zinc ion per subunit.</text>
</comment>
<name>A0A1B6GB51_9HEMI</name>
<sequence>MTDFVLFDGGYETQLRKYVGSGFEGHPLWVSRYLIENPEACRKVFQDFIQCGSEMILTNTYQATIDGFKKHLDLDREKTLETIKSAITICKDAIDIEKRKGNKKSVSIVGFVGPYGAHLNNGCEYAGGFYADDMTIKQLADWHRPKVEALIEGGCDYLLFGTIPSLKEAEAIIEVLKENSGFKAILSFSAQNEKTISHGEKLSEVAQRCWELAADQILAIGINCQHPRFSVPLLSSVKEANPDIPLFVKPNTTEIFNTTTKEWEEADSGRSLQEYCRDWLELGVKYIGGCCRTTVDDVSSFREEIRKFKIKNV</sequence>
<dbReference type="GO" id="GO:0009086">
    <property type="term" value="P:methionine biosynthetic process"/>
    <property type="evidence" value="ECO:0007669"/>
    <property type="project" value="InterPro"/>
</dbReference>
<feature type="binding site" evidence="6 7">
    <location>
        <position position="224"/>
    </location>
    <ligand>
        <name>Zn(2+)</name>
        <dbReference type="ChEBI" id="CHEBI:29105"/>
    </ligand>
</feature>
<dbReference type="InterPro" id="IPR036589">
    <property type="entry name" value="HCY_dom_sf"/>
</dbReference>
<reference evidence="9" key="1">
    <citation type="submission" date="2015-11" db="EMBL/GenBank/DDBJ databases">
        <title>De novo transcriptome assembly of four potential Pierce s Disease insect vectors from Arizona vineyards.</title>
        <authorList>
            <person name="Tassone E.E."/>
        </authorList>
    </citation>
    <scope>NUCLEOTIDE SEQUENCE</scope>
</reference>
<dbReference type="SUPFAM" id="SSF82282">
    <property type="entry name" value="Homocysteine S-methyltransferase"/>
    <property type="match status" value="1"/>
</dbReference>
<dbReference type="GO" id="GO:0033528">
    <property type="term" value="P:S-methylmethionine cycle"/>
    <property type="evidence" value="ECO:0007669"/>
    <property type="project" value="TreeGrafter"/>
</dbReference>
<proteinExistence type="predicted"/>
<keyword evidence="3 6" id="KW-0479">Metal-binding</keyword>
<accession>A0A1B6GB51</accession>
<evidence type="ECO:0000256" key="5">
    <source>
        <dbReference type="ARBA" id="ARBA00034478"/>
    </source>
</evidence>
<keyword evidence="4 6" id="KW-0862">Zinc</keyword>
<gene>
    <name evidence="9" type="ORF">g.17143</name>
</gene>
<protein>
    <recommendedName>
        <fullName evidence="8">Hcy-binding domain-containing protein</fullName>
    </recommendedName>
</protein>
<evidence type="ECO:0000256" key="7">
    <source>
        <dbReference type="PROSITE-ProRule" id="PRU00333"/>
    </source>
</evidence>
<feature type="binding site" evidence="6 7">
    <location>
        <position position="290"/>
    </location>
    <ligand>
        <name>Zn(2+)</name>
        <dbReference type="ChEBI" id="CHEBI:29105"/>
    </ligand>
</feature>
<evidence type="ECO:0000256" key="3">
    <source>
        <dbReference type="ARBA" id="ARBA00022723"/>
    </source>
</evidence>
<dbReference type="InterPro" id="IPR051486">
    <property type="entry name" value="Hcy_S-methyltransferase"/>
</dbReference>
<keyword evidence="2 7" id="KW-0808">Transferase</keyword>
<comment type="pathway">
    <text evidence="5">Amino-acid biosynthesis; L-methionine biosynthesis via de novo pathway.</text>
</comment>
<feature type="binding site" evidence="6 7">
    <location>
        <position position="291"/>
    </location>
    <ligand>
        <name>Zn(2+)</name>
        <dbReference type="ChEBI" id="CHEBI:29105"/>
    </ligand>
</feature>
<dbReference type="GO" id="GO:0032259">
    <property type="term" value="P:methylation"/>
    <property type="evidence" value="ECO:0007669"/>
    <property type="project" value="UniProtKB-KW"/>
</dbReference>
<evidence type="ECO:0000256" key="6">
    <source>
        <dbReference type="PIRSR" id="PIRSR037505-2"/>
    </source>
</evidence>
<dbReference type="PANTHER" id="PTHR46015:SF1">
    <property type="entry name" value="HOMOCYSTEINE S-METHYLTRANSFERASE-LIKE ISOFORM 1"/>
    <property type="match status" value="1"/>
</dbReference>
<evidence type="ECO:0000256" key="2">
    <source>
        <dbReference type="ARBA" id="ARBA00022679"/>
    </source>
</evidence>
<dbReference type="GO" id="GO:0008270">
    <property type="term" value="F:zinc ion binding"/>
    <property type="evidence" value="ECO:0007669"/>
    <property type="project" value="InterPro"/>
</dbReference>
<dbReference type="UniPathway" id="UPA00051">
    <property type="reaction ID" value="UER00083"/>
</dbReference>
<dbReference type="PIRSF" id="PIRSF037505">
    <property type="entry name" value="Betaine_HMT"/>
    <property type="match status" value="1"/>
</dbReference>
<dbReference type="GO" id="GO:0008898">
    <property type="term" value="F:S-adenosylmethionine-homocysteine S-methyltransferase activity"/>
    <property type="evidence" value="ECO:0007669"/>
    <property type="project" value="TreeGrafter"/>
</dbReference>
<dbReference type="PROSITE" id="PS50970">
    <property type="entry name" value="HCY"/>
    <property type="match status" value="1"/>
</dbReference>
<keyword evidence="1 7" id="KW-0489">Methyltransferase</keyword>
<evidence type="ECO:0000256" key="1">
    <source>
        <dbReference type="ARBA" id="ARBA00022603"/>
    </source>
</evidence>
<dbReference type="AlphaFoldDB" id="A0A1B6GB51"/>
<evidence type="ECO:0000256" key="4">
    <source>
        <dbReference type="ARBA" id="ARBA00022833"/>
    </source>
</evidence>
<evidence type="ECO:0000313" key="9">
    <source>
        <dbReference type="EMBL" id="JAS59679.1"/>
    </source>
</evidence>
<dbReference type="InterPro" id="IPR003726">
    <property type="entry name" value="HCY_dom"/>
</dbReference>
<dbReference type="NCBIfam" id="NF007020">
    <property type="entry name" value="PRK09485.1"/>
    <property type="match status" value="1"/>
</dbReference>
<dbReference type="Gene3D" id="3.20.20.330">
    <property type="entry name" value="Homocysteine-binding-like domain"/>
    <property type="match status" value="1"/>
</dbReference>
<dbReference type="InterPro" id="IPR017226">
    <property type="entry name" value="BHMT-like"/>
</dbReference>
<feature type="domain" description="Hcy-binding" evidence="8">
    <location>
        <begin position="1"/>
        <end position="305"/>
    </location>
</feature>